<dbReference type="InterPro" id="IPR019489">
    <property type="entry name" value="Clp_ATPase_C"/>
</dbReference>
<dbReference type="InterPro" id="IPR003593">
    <property type="entry name" value="AAA+_ATPase"/>
</dbReference>
<dbReference type="InterPro" id="IPR041546">
    <property type="entry name" value="ClpA/ClpB_AAA_lid"/>
</dbReference>
<evidence type="ECO:0000256" key="2">
    <source>
        <dbReference type="ARBA" id="ARBA00022741"/>
    </source>
</evidence>
<dbReference type="AlphaFoldDB" id="A0A1G2DFU0"/>
<evidence type="ECO:0000256" key="1">
    <source>
        <dbReference type="ARBA" id="ARBA00022737"/>
    </source>
</evidence>
<dbReference type="Pfam" id="PF07724">
    <property type="entry name" value="AAA_2"/>
    <property type="match status" value="1"/>
</dbReference>
<keyword evidence="5" id="KW-0812">Transmembrane</keyword>
<reference evidence="8 9" key="1">
    <citation type="journal article" date="2016" name="Nat. Commun.">
        <title>Thousands of microbial genomes shed light on interconnected biogeochemical processes in an aquifer system.</title>
        <authorList>
            <person name="Anantharaman K."/>
            <person name="Brown C.T."/>
            <person name="Hug L.A."/>
            <person name="Sharon I."/>
            <person name="Castelle C.J."/>
            <person name="Probst A.J."/>
            <person name="Thomas B.C."/>
            <person name="Singh A."/>
            <person name="Wilkins M.J."/>
            <person name="Karaoz U."/>
            <person name="Brodie E.L."/>
            <person name="Williams K.H."/>
            <person name="Hubbard S.S."/>
            <person name="Banfield J.F."/>
        </authorList>
    </citation>
    <scope>NUCLEOTIDE SEQUENCE [LARGE SCALE GENOMIC DNA]</scope>
</reference>
<protein>
    <recommendedName>
        <fullName evidence="10">Clp R domain-containing protein</fullName>
    </recommendedName>
</protein>
<feature type="transmembrane region" description="Helical" evidence="5">
    <location>
        <begin position="32"/>
        <end position="50"/>
    </location>
</feature>
<dbReference type="PANTHER" id="PTHR11638">
    <property type="entry name" value="ATP-DEPENDENT CLP PROTEASE"/>
    <property type="match status" value="1"/>
</dbReference>
<evidence type="ECO:0000313" key="8">
    <source>
        <dbReference type="EMBL" id="OGZ12469.1"/>
    </source>
</evidence>
<evidence type="ECO:0000256" key="5">
    <source>
        <dbReference type="SAM" id="Phobius"/>
    </source>
</evidence>
<name>A0A1G2DFU0_9BACT</name>
<dbReference type="GO" id="GO:0005737">
    <property type="term" value="C:cytoplasm"/>
    <property type="evidence" value="ECO:0007669"/>
    <property type="project" value="TreeGrafter"/>
</dbReference>
<dbReference type="GO" id="GO:0005524">
    <property type="term" value="F:ATP binding"/>
    <property type="evidence" value="ECO:0007669"/>
    <property type="project" value="UniProtKB-KW"/>
</dbReference>
<accession>A0A1G2DFU0</accession>
<dbReference type="InterPro" id="IPR001270">
    <property type="entry name" value="ClpA/B"/>
</dbReference>
<keyword evidence="3" id="KW-0067">ATP-binding</keyword>
<dbReference type="Pfam" id="PF10431">
    <property type="entry name" value="ClpB_D2-small"/>
    <property type="match status" value="1"/>
</dbReference>
<dbReference type="CDD" id="cd19499">
    <property type="entry name" value="RecA-like_ClpB_Hsp104-like"/>
    <property type="match status" value="1"/>
</dbReference>
<dbReference type="InterPro" id="IPR027417">
    <property type="entry name" value="P-loop_NTPase"/>
</dbReference>
<evidence type="ECO:0000259" key="7">
    <source>
        <dbReference type="SMART" id="SM01086"/>
    </source>
</evidence>
<evidence type="ECO:0000259" key="6">
    <source>
        <dbReference type="SMART" id="SM00382"/>
    </source>
</evidence>
<dbReference type="InterPro" id="IPR003959">
    <property type="entry name" value="ATPase_AAA_core"/>
</dbReference>
<organism evidence="8 9">
    <name type="scientific">Candidatus Lloydbacteria bacterium RIFCSPHIGHO2_02_FULL_54_17</name>
    <dbReference type="NCBI Taxonomy" id="1798664"/>
    <lineage>
        <taxon>Bacteria</taxon>
        <taxon>Candidatus Lloydiibacteriota</taxon>
    </lineage>
</organism>
<feature type="domain" description="Clp ATPase C-terminal" evidence="7">
    <location>
        <begin position="737"/>
        <end position="822"/>
    </location>
</feature>
<feature type="domain" description="AAA+ ATPase" evidence="6">
    <location>
        <begin position="570"/>
        <end position="721"/>
    </location>
</feature>
<dbReference type="PANTHER" id="PTHR11638:SF18">
    <property type="entry name" value="HEAT SHOCK PROTEIN 104"/>
    <property type="match status" value="1"/>
</dbReference>
<dbReference type="Gene3D" id="3.40.50.300">
    <property type="entry name" value="P-loop containing nucleotide triphosphate hydrolases"/>
    <property type="match status" value="2"/>
</dbReference>
<evidence type="ECO:0008006" key="10">
    <source>
        <dbReference type="Google" id="ProtNLM"/>
    </source>
</evidence>
<dbReference type="SUPFAM" id="SSF52540">
    <property type="entry name" value="P-loop containing nucleoside triphosphate hydrolases"/>
    <property type="match status" value="2"/>
</dbReference>
<dbReference type="STRING" id="1798664.A3C93_04810"/>
<keyword evidence="1" id="KW-0677">Repeat</keyword>
<dbReference type="SMART" id="SM01086">
    <property type="entry name" value="ClpB_D2-small"/>
    <property type="match status" value="1"/>
</dbReference>
<sequence>MSGSGENFFRDPSYRFHRGLVVEHIFSRHYRAWVTATTGTIVLVYLLALAESRYSAGAAFKEYFTLPPDTPIVNGVFLIALAVFLLMKMIKSYSRSYYYYVEGLLERGKSGAQTPYTTPNYEVCNIYYETENGDLLKGFAHSKQGGKILRRLGIADETMRQYLSERKGVIDYRQRTGELLSVFTLSDLCQKLIATDPDFYQYLFELGIRERELLGASEWVERMIKGKKQRERFWGKVALGTVSPLGGDFSYGGAYALMRYSRDLTKLVQGGGPSFRFVNGSEEIKQLEVILSRSKEANAILVGEEGAGTMDVVVDFARDVANGYTNEALLHKRVVLFDGEAFIANMHTKQELEMTLIKAMNDAVKAGNIILVIDNFPGFLQSSRSLDADVMAILNPYLAGNAVQVIAIADNGRFHDIIEPDSAIMHRFEKVLLTEPAEASLLRILEDTAETLEKKNRIFFTYPAIVEVLRSADQYMSDGVMPDKAVDLLIELTPASLAKGVTLVKRLEVLQFVREKTHIPVGEIQGDEREKLLNLEKLMKELVVGQEQALVVIADAMRRSRAGVRNMSRPIGTFLFLGPTGVGKTETAKALATVFFGNENALSRLDMSEYQGEDGLARILGGGEGATGALPLLLKEHPYGVLLLDEFEKANVKVLDLFLQVLDEGVFHDGKGKKVNARNTIFIATSNAGANEIREAVREGSDLEAVKKSIIDRIIAAGKIKPELFNRFDGIILFHTLTMEDYKRIARLMLEKLRRRLLEQNINLMLNDAVIDAVIAHGVDPDFGARPMTRAVQDVVEKKVAEKIIAGSLGQGATVVFTPEDFA</sequence>
<comment type="caution">
    <text evidence="8">The sequence shown here is derived from an EMBL/GenBank/DDBJ whole genome shotgun (WGS) entry which is preliminary data.</text>
</comment>
<keyword evidence="5" id="KW-0472">Membrane</keyword>
<dbReference type="GO" id="GO:0016887">
    <property type="term" value="F:ATP hydrolysis activity"/>
    <property type="evidence" value="ECO:0007669"/>
    <property type="project" value="InterPro"/>
</dbReference>
<dbReference type="Gene3D" id="1.10.8.60">
    <property type="match status" value="2"/>
</dbReference>
<dbReference type="PRINTS" id="PR00300">
    <property type="entry name" value="CLPPROTEASEA"/>
</dbReference>
<dbReference type="InterPro" id="IPR050130">
    <property type="entry name" value="ClpA_ClpB"/>
</dbReference>
<dbReference type="EMBL" id="MHLO01000018">
    <property type="protein sequence ID" value="OGZ12469.1"/>
    <property type="molecule type" value="Genomic_DNA"/>
</dbReference>
<keyword evidence="4" id="KW-0143">Chaperone</keyword>
<dbReference type="GO" id="GO:0034605">
    <property type="term" value="P:cellular response to heat"/>
    <property type="evidence" value="ECO:0007669"/>
    <property type="project" value="TreeGrafter"/>
</dbReference>
<proteinExistence type="predicted"/>
<dbReference type="Proteomes" id="UP000178636">
    <property type="component" value="Unassembled WGS sequence"/>
</dbReference>
<evidence type="ECO:0000313" key="9">
    <source>
        <dbReference type="Proteomes" id="UP000178636"/>
    </source>
</evidence>
<feature type="transmembrane region" description="Helical" evidence="5">
    <location>
        <begin position="70"/>
        <end position="87"/>
    </location>
</feature>
<dbReference type="SMART" id="SM00382">
    <property type="entry name" value="AAA"/>
    <property type="match status" value="1"/>
</dbReference>
<evidence type="ECO:0000256" key="4">
    <source>
        <dbReference type="ARBA" id="ARBA00023186"/>
    </source>
</evidence>
<dbReference type="Pfam" id="PF17871">
    <property type="entry name" value="AAA_lid_9"/>
    <property type="match status" value="1"/>
</dbReference>
<gene>
    <name evidence="8" type="ORF">A3C93_04810</name>
</gene>
<evidence type="ECO:0000256" key="3">
    <source>
        <dbReference type="ARBA" id="ARBA00022840"/>
    </source>
</evidence>
<keyword evidence="5" id="KW-1133">Transmembrane helix</keyword>
<keyword evidence="2" id="KW-0547">Nucleotide-binding</keyword>